<evidence type="ECO:0000313" key="1">
    <source>
        <dbReference type="EMBL" id="CDG95448.1"/>
    </source>
</evidence>
<accession>A0A077NAZ9</accession>
<protein>
    <submittedName>
        <fullName evidence="1">Uncharacterized protein</fullName>
    </submittedName>
</protein>
<name>A0A077NAZ9_XENBV</name>
<gene>
    <name evidence="1" type="ORF">XBP1_1320022</name>
</gene>
<dbReference type="AlphaFoldDB" id="A0A077NAZ9"/>
<comment type="caution">
    <text evidence="1">The sequence shown here is derived from an EMBL/GenBank/DDBJ whole genome shotgun (WGS) entry which is preliminary data.</text>
</comment>
<dbReference type="HOGENOM" id="CLU_167656_0_0_6"/>
<sequence length="118" mass="13745">MRYDYSPYSAQNEQWEREEEAAAYKEMMAEEQGDQALELYNNLPEGTGAIFSPKMNELFGQIFDTDSDIDEQVNSLLYQLCLMQVQRQEAAVWNPVSTTTFLMRIITKVKELVSRSWT</sequence>
<dbReference type="Proteomes" id="UP000028511">
    <property type="component" value="Unassembled WGS sequence"/>
</dbReference>
<dbReference type="EMBL" id="CBSW010000038">
    <property type="protein sequence ID" value="CDG95448.1"/>
    <property type="molecule type" value="Genomic_DNA"/>
</dbReference>
<dbReference type="RefSeq" id="WP_038215062.1">
    <property type="nucleotide sequence ID" value="NZ_CAWLWN010000120.1"/>
</dbReference>
<reference evidence="1" key="1">
    <citation type="submission" date="2013-07" db="EMBL/GenBank/DDBJ databases">
        <title>Sub-species coevolution in mutualistic symbiosis.</title>
        <authorList>
            <person name="Murfin K."/>
            <person name="Klassen J."/>
            <person name="Lee M."/>
            <person name="Forst S."/>
            <person name="Stock P."/>
            <person name="Goodrich-Blair H."/>
        </authorList>
    </citation>
    <scope>NUCLEOTIDE SEQUENCE [LARGE SCALE GENOMIC DNA]</scope>
    <source>
        <strain evidence="1">Puntauvense</strain>
    </source>
</reference>
<organism evidence="1">
    <name type="scientific">Xenorhabdus bovienii str. puntauvense</name>
    <dbReference type="NCBI Taxonomy" id="1398201"/>
    <lineage>
        <taxon>Bacteria</taxon>
        <taxon>Pseudomonadati</taxon>
        <taxon>Pseudomonadota</taxon>
        <taxon>Gammaproteobacteria</taxon>
        <taxon>Enterobacterales</taxon>
        <taxon>Morganellaceae</taxon>
        <taxon>Xenorhabdus</taxon>
    </lineage>
</organism>
<proteinExistence type="predicted"/>